<evidence type="ECO:0000259" key="4">
    <source>
        <dbReference type="Pfam" id="PF11250"/>
    </source>
</evidence>
<reference evidence="6" key="1">
    <citation type="submission" date="2025-08" db="UniProtKB">
        <authorList>
            <consortium name="RefSeq"/>
        </authorList>
    </citation>
    <scope>IDENTIFICATION</scope>
    <source>
        <tissue evidence="6">Leaves</tissue>
    </source>
</reference>
<dbReference type="Proteomes" id="UP001652660">
    <property type="component" value="Chromosome 2c"/>
</dbReference>
<comment type="similarity">
    <text evidence="1">Belongs to the fantastic four family.</text>
</comment>
<evidence type="ECO:0000256" key="3">
    <source>
        <dbReference type="SAM" id="MobiDB-lite"/>
    </source>
</evidence>
<dbReference type="Pfam" id="PF11250">
    <property type="entry name" value="FAF"/>
    <property type="match status" value="1"/>
</dbReference>
<proteinExistence type="inferred from homology"/>
<protein>
    <recommendedName>
        <fullName evidence="4">FAF domain-containing protein</fullName>
    </recommendedName>
</protein>
<evidence type="ECO:0000256" key="1">
    <source>
        <dbReference type="ARBA" id="ARBA00008690"/>
    </source>
</evidence>
<feature type="region of interest" description="Disordered" evidence="3">
    <location>
        <begin position="23"/>
        <end position="55"/>
    </location>
</feature>
<feature type="coiled-coil region" evidence="2">
    <location>
        <begin position="195"/>
        <end position="249"/>
    </location>
</feature>
<gene>
    <name evidence="6" type="primary">LOC140035403</name>
</gene>
<dbReference type="GeneID" id="140035403"/>
<dbReference type="RefSeq" id="XP_071932335.1">
    <property type="nucleotide sequence ID" value="XM_072076234.1"/>
</dbReference>
<sequence length="311" mass="35587">MITFCKKSVHNFLGSSNANDNGTVDLPPFLHHHHQNTTSDGQQPPDAIEKTPPPHFSNLFGAGTTLAARAKRDPGGMGFMDDVGGSTVDGLMSCTESLGFESSDERRVDDQIENLDVIEELCSRRESMAGSRWKREHAKREASQFPPPLSSLNQDGKPTFFLRPVRKDGKLELQEVKIGRQEILRASREGGRLRLHLIRNEDEDFEEDYEEEEEEEELEDRAVQEEENMQEFQENVQEMEEAQIGEEEVEEMVEERAEGWQIPANPGGGGEGFLRCHEQVSHHQNHHHRRHGRHGHHHDLNVWRQHCVTIR</sequence>
<keyword evidence="5" id="KW-1185">Reference proteome</keyword>
<evidence type="ECO:0000313" key="5">
    <source>
        <dbReference type="Proteomes" id="UP001652660"/>
    </source>
</evidence>
<accession>A0ABM4WKN3</accession>
<dbReference type="PANTHER" id="PTHR33155">
    <property type="entry name" value="FANTASTIC FOUR-LIKE PROTEIN (DUF3049)"/>
    <property type="match status" value="1"/>
</dbReference>
<evidence type="ECO:0000313" key="6">
    <source>
        <dbReference type="RefSeq" id="XP_071932335.1"/>
    </source>
</evidence>
<dbReference type="PANTHER" id="PTHR33155:SF27">
    <property type="entry name" value="FANTASTIC FOUR-LIKE PROTEIN (DUF3049)"/>
    <property type="match status" value="1"/>
</dbReference>
<organism evidence="5 6">
    <name type="scientific">Coffea arabica</name>
    <name type="common">Arabian coffee</name>
    <dbReference type="NCBI Taxonomy" id="13443"/>
    <lineage>
        <taxon>Eukaryota</taxon>
        <taxon>Viridiplantae</taxon>
        <taxon>Streptophyta</taxon>
        <taxon>Embryophyta</taxon>
        <taxon>Tracheophyta</taxon>
        <taxon>Spermatophyta</taxon>
        <taxon>Magnoliopsida</taxon>
        <taxon>eudicotyledons</taxon>
        <taxon>Gunneridae</taxon>
        <taxon>Pentapetalae</taxon>
        <taxon>asterids</taxon>
        <taxon>lamiids</taxon>
        <taxon>Gentianales</taxon>
        <taxon>Rubiaceae</taxon>
        <taxon>Ixoroideae</taxon>
        <taxon>Gardenieae complex</taxon>
        <taxon>Bertiereae - Coffeeae clade</taxon>
        <taxon>Coffeeae</taxon>
        <taxon>Coffea</taxon>
    </lineage>
</organism>
<feature type="region of interest" description="Disordered" evidence="3">
    <location>
        <begin position="133"/>
        <end position="156"/>
    </location>
</feature>
<feature type="domain" description="FAF" evidence="4">
    <location>
        <begin position="144"/>
        <end position="197"/>
    </location>
</feature>
<evidence type="ECO:0000256" key="2">
    <source>
        <dbReference type="SAM" id="Coils"/>
    </source>
</evidence>
<name>A0ABM4WKN3_COFAR</name>
<dbReference type="InterPro" id="IPR046431">
    <property type="entry name" value="FAF_dom"/>
</dbReference>
<dbReference type="InterPro" id="IPR021410">
    <property type="entry name" value="FAF"/>
</dbReference>
<keyword evidence="2" id="KW-0175">Coiled coil</keyword>